<dbReference type="PANTHER" id="PTHR22925:SF3">
    <property type="entry name" value="GLYCOSYL HYDROLASE FAMILY PROTEIN 43"/>
    <property type="match status" value="1"/>
</dbReference>
<evidence type="ECO:0000259" key="6">
    <source>
        <dbReference type="SMART" id="SM00458"/>
    </source>
</evidence>
<dbReference type="SMART" id="SM00458">
    <property type="entry name" value="RICIN"/>
    <property type="match status" value="1"/>
</dbReference>
<evidence type="ECO:0000313" key="7">
    <source>
        <dbReference type="EMBL" id="GAA3006699.1"/>
    </source>
</evidence>
<comment type="caution">
    <text evidence="7">The sequence shown here is derived from an EMBL/GenBank/DDBJ whole genome shotgun (WGS) entry which is preliminary data.</text>
</comment>
<feature type="domain" description="Ricin B lectin" evidence="6">
    <location>
        <begin position="363"/>
        <end position="499"/>
    </location>
</feature>
<evidence type="ECO:0000256" key="3">
    <source>
        <dbReference type="ARBA" id="ARBA00023295"/>
    </source>
</evidence>
<dbReference type="Pfam" id="PF04616">
    <property type="entry name" value="Glyco_hydro_43"/>
    <property type="match status" value="1"/>
</dbReference>
<dbReference type="Proteomes" id="UP001499930">
    <property type="component" value="Unassembled WGS sequence"/>
</dbReference>
<dbReference type="Pfam" id="PF14200">
    <property type="entry name" value="RicinB_lectin_2"/>
    <property type="match status" value="2"/>
</dbReference>
<evidence type="ECO:0000256" key="4">
    <source>
        <dbReference type="RuleBase" id="RU361187"/>
    </source>
</evidence>
<comment type="similarity">
    <text evidence="1 4">Belongs to the glycosyl hydrolase 43 family.</text>
</comment>
<dbReference type="InterPro" id="IPR000772">
    <property type="entry name" value="Ricin_B_lectin"/>
</dbReference>
<keyword evidence="2 4" id="KW-0378">Hydrolase</keyword>
<dbReference type="Gene3D" id="2.115.10.20">
    <property type="entry name" value="Glycosyl hydrolase domain, family 43"/>
    <property type="match status" value="1"/>
</dbReference>
<organism evidence="7 8">
    <name type="scientific">Streptosporangium longisporum</name>
    <dbReference type="NCBI Taxonomy" id="46187"/>
    <lineage>
        <taxon>Bacteria</taxon>
        <taxon>Bacillati</taxon>
        <taxon>Actinomycetota</taxon>
        <taxon>Actinomycetes</taxon>
        <taxon>Streptosporangiales</taxon>
        <taxon>Streptosporangiaceae</taxon>
        <taxon>Streptosporangium</taxon>
    </lineage>
</organism>
<keyword evidence="5" id="KW-0732">Signal</keyword>
<dbReference type="PANTHER" id="PTHR22925">
    <property type="entry name" value="GLYCOSYL HYDROLASE 43 FAMILY MEMBER"/>
    <property type="match status" value="1"/>
</dbReference>
<feature type="chain" id="PRO_5045631355" evidence="5">
    <location>
        <begin position="33"/>
        <end position="501"/>
    </location>
</feature>
<dbReference type="CDD" id="cd18822">
    <property type="entry name" value="GH43_CtGH43-like"/>
    <property type="match status" value="1"/>
</dbReference>
<dbReference type="InterPro" id="IPR035992">
    <property type="entry name" value="Ricin_B-like_lectins"/>
</dbReference>
<reference evidence="7 8" key="1">
    <citation type="journal article" date="2019" name="Int. J. Syst. Evol. Microbiol.">
        <title>The Global Catalogue of Microorganisms (GCM) 10K type strain sequencing project: providing services to taxonomists for standard genome sequencing and annotation.</title>
        <authorList>
            <consortium name="The Broad Institute Genomics Platform"/>
            <consortium name="The Broad Institute Genome Sequencing Center for Infectious Disease"/>
            <person name="Wu L."/>
            <person name="Ma J."/>
        </authorList>
    </citation>
    <scope>NUCLEOTIDE SEQUENCE [LARGE SCALE GENOMIC DNA]</scope>
    <source>
        <strain evidence="7 8">JCM 3106</strain>
    </source>
</reference>
<gene>
    <name evidence="7" type="ORF">GCM10017559_30750</name>
</gene>
<evidence type="ECO:0000256" key="1">
    <source>
        <dbReference type="ARBA" id="ARBA00009865"/>
    </source>
</evidence>
<dbReference type="SUPFAM" id="SSF75005">
    <property type="entry name" value="Arabinanase/levansucrase/invertase"/>
    <property type="match status" value="1"/>
</dbReference>
<sequence length="501" mass="53340">MPRPRLLPLLSVLSVLCLALAGVPIGAAPARAATVQDASVQAATAPAGAASAQAAPVTVPVGAPFADTSGNALHAHGGGVLKVGSYYYWFGENRNANGTFRYVSAYRSADLRNWEFRNHVLTQSSAAELQVANIERPKVVFNASTGQYVMWMHKENGSDYGEARAAVAVSSTVDGNYTYLRSFRPLGHMSRDITAFVDTDGTGYMISAADENYDLHVYRLTANYTDVAALVRVWDGDHREAPALFKRNGVYFMLTSGATGWSPNQAKYATATSITGTWSAWQNVGDGLTHGSQPAYVLPVQGSQGTSYLYLGDRWAGAWGGPVNDSRYVWLPVQFSGNTTMSLSNARQLTIDAAAGTVTPVGSGYDRLAVRHSGKCADVKDQSTANNAAVIQYTCGGGTNQQWRIQTIGGGHVQIIARHSGRCLDVSDVSTADGAAIHQYACGTGSNQQFTLADAGGGYLRLVARHSGKCVDLPSGSQDNIQFKQYPCGTGTHQQFTRTAL</sequence>
<feature type="signal peptide" evidence="5">
    <location>
        <begin position="1"/>
        <end position="32"/>
    </location>
</feature>
<dbReference type="CDD" id="cd23458">
    <property type="entry name" value="beta-trefoil_Ricin_AgaB34-like"/>
    <property type="match status" value="1"/>
</dbReference>
<dbReference type="SUPFAM" id="SSF50370">
    <property type="entry name" value="Ricin B-like lectins"/>
    <property type="match status" value="1"/>
</dbReference>
<protein>
    <submittedName>
        <fullName evidence="7">RICIN domain-containing protein</fullName>
    </submittedName>
</protein>
<evidence type="ECO:0000256" key="2">
    <source>
        <dbReference type="ARBA" id="ARBA00022801"/>
    </source>
</evidence>
<dbReference type="Gene3D" id="2.80.10.50">
    <property type="match status" value="1"/>
</dbReference>
<name>A0ABN3XZR6_9ACTN</name>
<keyword evidence="3 4" id="KW-0326">Glycosidase</keyword>
<dbReference type="InterPro" id="IPR023296">
    <property type="entry name" value="Glyco_hydro_beta-prop_sf"/>
</dbReference>
<dbReference type="InterPro" id="IPR006710">
    <property type="entry name" value="Glyco_hydro_43"/>
</dbReference>
<evidence type="ECO:0000256" key="5">
    <source>
        <dbReference type="SAM" id="SignalP"/>
    </source>
</evidence>
<dbReference type="RefSeq" id="WP_344894695.1">
    <property type="nucleotide sequence ID" value="NZ_BAAAWD010000007.1"/>
</dbReference>
<evidence type="ECO:0000313" key="8">
    <source>
        <dbReference type="Proteomes" id="UP001499930"/>
    </source>
</evidence>
<keyword evidence="8" id="KW-1185">Reference proteome</keyword>
<accession>A0ABN3XZR6</accession>
<dbReference type="PROSITE" id="PS50231">
    <property type="entry name" value="RICIN_B_LECTIN"/>
    <property type="match status" value="1"/>
</dbReference>
<dbReference type="EMBL" id="BAAAWD010000007">
    <property type="protein sequence ID" value="GAA3006699.1"/>
    <property type="molecule type" value="Genomic_DNA"/>
</dbReference>
<proteinExistence type="inferred from homology"/>